<sequence>MANNGVDGINESVIANQGQPGPTSQQEWDGEHLQEAEKTLKEMYIQLRQLRSTIPNLVASLATKQASRESPNPNRASGGLTPRKQLKSSSNSSVKLR</sequence>
<dbReference type="RefSeq" id="XP_059320101.1">
    <property type="nucleotide sequence ID" value="XM_059463317.1"/>
</dbReference>
<dbReference type="STRING" id="342668.A0A2P2SWK3"/>
<dbReference type="AlphaFoldDB" id="A0A2P2SWK3"/>
<dbReference type="Proteomes" id="UP000091956">
    <property type="component" value="Unassembled WGS sequence"/>
</dbReference>
<organism evidence="2 3">
    <name type="scientific">Pseudogymnoascus verrucosus</name>
    <dbReference type="NCBI Taxonomy" id="342668"/>
    <lineage>
        <taxon>Eukaryota</taxon>
        <taxon>Fungi</taxon>
        <taxon>Dikarya</taxon>
        <taxon>Ascomycota</taxon>
        <taxon>Pezizomycotina</taxon>
        <taxon>Leotiomycetes</taxon>
        <taxon>Thelebolales</taxon>
        <taxon>Thelebolaceae</taxon>
        <taxon>Pseudogymnoascus</taxon>
    </lineage>
</organism>
<feature type="compositionally biased region" description="Polar residues" evidence="1">
    <location>
        <begin position="87"/>
        <end position="97"/>
    </location>
</feature>
<keyword evidence="3" id="KW-1185">Reference proteome</keyword>
<evidence type="ECO:0000313" key="2">
    <source>
        <dbReference type="EMBL" id="OBU01231.2"/>
    </source>
</evidence>
<proteinExistence type="predicted"/>
<dbReference type="EMBL" id="KV460207">
    <property type="protein sequence ID" value="OBU01231.2"/>
    <property type="molecule type" value="Genomic_DNA"/>
</dbReference>
<name>A0A2P2SWK3_9PEZI</name>
<accession>A0A2P2SWK3</accession>
<reference evidence="2 3" key="1">
    <citation type="submission" date="2016-03" db="EMBL/GenBank/DDBJ databases">
        <title>Comparative genomics of Pseudogymnoascus destructans, the fungus causing white-nose syndrome of bats.</title>
        <authorList>
            <person name="Palmer J.M."/>
            <person name="Drees K.P."/>
            <person name="Foster J.T."/>
            <person name="Lindner D.L."/>
        </authorList>
    </citation>
    <scope>NUCLEOTIDE SEQUENCE [LARGE SCALE GENOMIC DNA]</scope>
    <source>
        <strain evidence="2 3">UAMH 10579</strain>
    </source>
</reference>
<feature type="compositionally biased region" description="Polar residues" evidence="1">
    <location>
        <begin position="62"/>
        <end position="75"/>
    </location>
</feature>
<gene>
    <name evidence="2" type="ORF">VE01_00966</name>
</gene>
<feature type="compositionally biased region" description="Polar residues" evidence="1">
    <location>
        <begin position="13"/>
        <end position="27"/>
    </location>
</feature>
<dbReference type="GeneID" id="28834352"/>
<feature type="region of interest" description="Disordered" evidence="1">
    <location>
        <begin position="1"/>
        <end position="35"/>
    </location>
</feature>
<reference evidence="3" key="2">
    <citation type="journal article" date="2018" name="Nat. Commun.">
        <title>Extreme sensitivity to ultraviolet light in the fungal pathogen causing white-nose syndrome of bats.</title>
        <authorList>
            <person name="Palmer J.M."/>
            <person name="Drees K.P."/>
            <person name="Foster J.T."/>
            <person name="Lindner D.L."/>
        </authorList>
    </citation>
    <scope>NUCLEOTIDE SEQUENCE [LARGE SCALE GENOMIC DNA]</scope>
    <source>
        <strain evidence="3">UAMH 10579</strain>
    </source>
</reference>
<evidence type="ECO:0000313" key="3">
    <source>
        <dbReference type="Proteomes" id="UP000091956"/>
    </source>
</evidence>
<protein>
    <submittedName>
        <fullName evidence="2">Uncharacterized protein</fullName>
    </submittedName>
</protein>
<feature type="region of interest" description="Disordered" evidence="1">
    <location>
        <begin position="61"/>
        <end position="97"/>
    </location>
</feature>
<evidence type="ECO:0000256" key="1">
    <source>
        <dbReference type="SAM" id="MobiDB-lite"/>
    </source>
</evidence>